<keyword evidence="3" id="KW-0808">Transferase</keyword>
<dbReference type="GO" id="GO:0016758">
    <property type="term" value="F:hexosyltransferase activity"/>
    <property type="evidence" value="ECO:0007669"/>
    <property type="project" value="InterPro"/>
</dbReference>
<evidence type="ECO:0000256" key="8">
    <source>
        <dbReference type="SAM" id="Phobius"/>
    </source>
</evidence>
<evidence type="ECO:0000313" key="10">
    <source>
        <dbReference type="Proteomes" id="UP000533476"/>
    </source>
</evidence>
<dbReference type="Proteomes" id="UP000533476">
    <property type="component" value="Unassembled WGS sequence"/>
</dbReference>
<comment type="similarity">
    <text evidence="7">Belongs to the glycosyltransferase 87 family.</text>
</comment>
<name>A0A7Y0L639_9FIRM</name>
<evidence type="ECO:0000256" key="3">
    <source>
        <dbReference type="ARBA" id="ARBA00022679"/>
    </source>
</evidence>
<evidence type="ECO:0000256" key="1">
    <source>
        <dbReference type="ARBA" id="ARBA00004651"/>
    </source>
</evidence>
<dbReference type="AlphaFoldDB" id="A0A7Y0L639"/>
<evidence type="ECO:0000256" key="2">
    <source>
        <dbReference type="ARBA" id="ARBA00022475"/>
    </source>
</evidence>
<keyword evidence="4 8" id="KW-0812">Transmembrane</keyword>
<protein>
    <submittedName>
        <fullName evidence="9">DUF2029 domain-containing protein</fullName>
    </submittedName>
</protein>
<evidence type="ECO:0000256" key="4">
    <source>
        <dbReference type="ARBA" id="ARBA00022692"/>
    </source>
</evidence>
<organism evidence="9 10">
    <name type="scientific">Sulfobacillus harzensis</name>
    <dbReference type="NCBI Taxonomy" id="2729629"/>
    <lineage>
        <taxon>Bacteria</taxon>
        <taxon>Bacillati</taxon>
        <taxon>Bacillota</taxon>
        <taxon>Clostridia</taxon>
        <taxon>Eubacteriales</taxon>
        <taxon>Clostridiales Family XVII. Incertae Sedis</taxon>
        <taxon>Sulfobacillus</taxon>
    </lineage>
</organism>
<feature type="transmembrane region" description="Helical" evidence="8">
    <location>
        <begin position="245"/>
        <end position="275"/>
    </location>
</feature>
<dbReference type="EMBL" id="JABBVZ010000078">
    <property type="protein sequence ID" value="NMP24008.1"/>
    <property type="molecule type" value="Genomic_DNA"/>
</dbReference>
<evidence type="ECO:0000256" key="6">
    <source>
        <dbReference type="ARBA" id="ARBA00023136"/>
    </source>
</evidence>
<feature type="transmembrane region" description="Helical" evidence="8">
    <location>
        <begin position="102"/>
        <end position="122"/>
    </location>
</feature>
<feature type="transmembrane region" description="Helical" evidence="8">
    <location>
        <begin position="310"/>
        <end position="334"/>
    </location>
</feature>
<reference evidence="9 10" key="1">
    <citation type="submission" date="2020-04" db="EMBL/GenBank/DDBJ databases">
        <authorList>
            <person name="Zhang R."/>
            <person name="Schippers A."/>
        </authorList>
    </citation>
    <scope>NUCLEOTIDE SEQUENCE [LARGE SCALE GENOMIC DNA]</scope>
    <source>
        <strain evidence="9 10">DSM 109850</strain>
    </source>
</reference>
<feature type="transmembrane region" description="Helical" evidence="8">
    <location>
        <begin position="171"/>
        <end position="192"/>
    </location>
</feature>
<comment type="caution">
    <text evidence="9">The sequence shown here is derived from an EMBL/GenBank/DDBJ whole genome shotgun (WGS) entry which is preliminary data.</text>
</comment>
<accession>A0A7Y0L639</accession>
<comment type="subcellular location">
    <subcellularLocation>
        <location evidence="1">Cell membrane</location>
        <topology evidence="1">Multi-pass membrane protein</topology>
    </subcellularLocation>
</comment>
<gene>
    <name evidence="9" type="ORF">HIJ39_16875</name>
</gene>
<dbReference type="InterPro" id="IPR018584">
    <property type="entry name" value="GT87"/>
</dbReference>
<feature type="transmembrane region" description="Helical" evidence="8">
    <location>
        <begin position="134"/>
        <end position="159"/>
    </location>
</feature>
<evidence type="ECO:0000256" key="5">
    <source>
        <dbReference type="ARBA" id="ARBA00022989"/>
    </source>
</evidence>
<feature type="transmembrane region" description="Helical" evidence="8">
    <location>
        <begin position="75"/>
        <end position="96"/>
    </location>
</feature>
<proteinExistence type="inferred from homology"/>
<evidence type="ECO:0000313" key="9">
    <source>
        <dbReference type="EMBL" id="NMP24008.1"/>
    </source>
</evidence>
<keyword evidence="2" id="KW-1003">Cell membrane</keyword>
<keyword evidence="5 8" id="KW-1133">Transmembrane helix</keyword>
<evidence type="ECO:0000256" key="7">
    <source>
        <dbReference type="ARBA" id="ARBA00024033"/>
    </source>
</evidence>
<dbReference type="Pfam" id="PF09594">
    <property type="entry name" value="GT87"/>
    <property type="match status" value="1"/>
</dbReference>
<sequence length="394" mass="43627">MRGLQNGERLSYLAPLIIGLASLTVDAARLMPPHALMPLGHPDFNYYAYSYRHASYSDVVALYASRRLYLHQIPYLHNVIEYPVIIGLYMSLMAAIPAFSGYFVASSVGLGASFALALYALCGRGREAQWWWALSPLIFFYGLMNWDLLGIATWGMAIWAYERGFWRASGVWGGLGVATKFFPVVLLLYLGYGLWRRERLAFRQFLLGALITGIGMNAPFAIFGFQGWSHFFTFNSGRTPDPGLWAALVGQHLLTIADVNLLSLALTAAGGLGLLALVRREVLNPVAAAASALAWWLLCNKVYSPQYMLWVYYAALWTEVGPIPLTIMNLAGCLDFGLAMRWMALGTSGSPLTSLFVRMVPVPVILVRDLTLAFASLRASIAWPLHNRSQARQV</sequence>
<keyword evidence="10" id="KW-1185">Reference proteome</keyword>
<dbReference type="RefSeq" id="WP_169101755.1">
    <property type="nucleotide sequence ID" value="NZ_JABBVZ010000078.1"/>
</dbReference>
<dbReference type="GO" id="GO:0005886">
    <property type="term" value="C:plasma membrane"/>
    <property type="evidence" value="ECO:0007669"/>
    <property type="project" value="UniProtKB-SubCell"/>
</dbReference>
<feature type="transmembrane region" description="Helical" evidence="8">
    <location>
        <begin position="204"/>
        <end position="225"/>
    </location>
</feature>
<keyword evidence="6 8" id="KW-0472">Membrane</keyword>
<feature type="transmembrane region" description="Helical" evidence="8">
    <location>
        <begin position="282"/>
        <end position="298"/>
    </location>
</feature>